<keyword evidence="1" id="KW-0732">Signal</keyword>
<dbReference type="Proteomes" id="UP000616346">
    <property type="component" value="Unassembled WGS sequence"/>
</dbReference>
<protein>
    <submittedName>
        <fullName evidence="2">Uncharacterized protein</fullName>
    </submittedName>
</protein>
<sequence length="56" mass="6394">MKHIIRLLLFVISFTAFNGAASAQNRKQRLTREQLAEVQAKHIAKKRAMDDKKTIG</sequence>
<dbReference type="EMBL" id="JACSPQ010000001">
    <property type="protein sequence ID" value="MBD8000664.1"/>
    <property type="molecule type" value="Genomic_DNA"/>
</dbReference>
<dbReference type="RefSeq" id="WP_191709197.1">
    <property type="nucleotide sequence ID" value="NZ_JACSPQ010000001.1"/>
</dbReference>
<feature type="chain" id="PRO_5045046952" evidence="1">
    <location>
        <begin position="24"/>
        <end position="56"/>
    </location>
</feature>
<evidence type="ECO:0000313" key="2">
    <source>
        <dbReference type="EMBL" id="MBD8000664.1"/>
    </source>
</evidence>
<organism evidence="2 3">
    <name type="scientific">Phocaeicola faecium</name>
    <dbReference type="NCBI Taxonomy" id="2762213"/>
    <lineage>
        <taxon>Bacteria</taxon>
        <taxon>Pseudomonadati</taxon>
        <taxon>Bacteroidota</taxon>
        <taxon>Bacteroidia</taxon>
        <taxon>Bacteroidales</taxon>
        <taxon>Bacteroidaceae</taxon>
        <taxon>Phocaeicola</taxon>
    </lineage>
</organism>
<gene>
    <name evidence="2" type="ORF">H9626_00255</name>
</gene>
<evidence type="ECO:0000313" key="3">
    <source>
        <dbReference type="Proteomes" id="UP000616346"/>
    </source>
</evidence>
<reference evidence="2 3" key="1">
    <citation type="submission" date="2020-08" db="EMBL/GenBank/DDBJ databases">
        <title>A Genomic Blueprint of the Chicken Gut Microbiome.</title>
        <authorList>
            <person name="Gilroy R."/>
            <person name="Ravi A."/>
            <person name="Getino M."/>
            <person name="Pursley I."/>
            <person name="Horton D.L."/>
            <person name="Alikhan N.-F."/>
            <person name="Baker D."/>
            <person name="Gharbi K."/>
            <person name="Hall N."/>
            <person name="Watson M."/>
            <person name="Adriaenssens E.M."/>
            <person name="Foster-Nyarko E."/>
            <person name="Jarju S."/>
            <person name="Secka A."/>
            <person name="Antonio M."/>
            <person name="Oren A."/>
            <person name="Chaudhuri R."/>
            <person name="La Ragione R.M."/>
            <person name="Hildebrand F."/>
            <person name="Pallen M.J."/>
        </authorList>
    </citation>
    <scope>NUCLEOTIDE SEQUENCE [LARGE SCALE GENOMIC DNA]</scope>
    <source>
        <strain evidence="2 3">Sa1YUN3</strain>
    </source>
</reference>
<feature type="signal peptide" evidence="1">
    <location>
        <begin position="1"/>
        <end position="23"/>
    </location>
</feature>
<name>A0ABR8V7C4_9BACT</name>
<accession>A0ABR8V7C4</accession>
<proteinExistence type="predicted"/>
<evidence type="ECO:0000256" key="1">
    <source>
        <dbReference type="SAM" id="SignalP"/>
    </source>
</evidence>
<keyword evidence="3" id="KW-1185">Reference proteome</keyword>
<comment type="caution">
    <text evidence="2">The sequence shown here is derived from an EMBL/GenBank/DDBJ whole genome shotgun (WGS) entry which is preliminary data.</text>
</comment>